<sequence length="305" mass="35916">MLDVSVLFTVFNRPDTTQVVFERIRQAKPRKLFLAADGPRPNKDGEKEKCDEVKRIVSNVDWDCDVYTLFREENLGSGKALSSAITWFFSHVEMGIILEDDCLPDVSFFSFCKDVLEFYKDEEKVMHVSGGNLQCGIKRGSASYYLSKLPSTWGWATWRRAWKRYSFVFFEDSDDEIKKVLTRTLKDEEYVNYFFNEFEKTKAHVVDAWDYQWVYTLFKYDAICVTPQYSLIRNIGFNSRGTHTFYAPFWYKYLIYKPAGKFEPVKGIELFDKADDFYLTLTMGKRSFEVLLVKLLFKIKNFSTK</sequence>
<organism evidence="1 2">
    <name type="scientific">Hymenobacter citatus</name>
    <dbReference type="NCBI Taxonomy" id="2763506"/>
    <lineage>
        <taxon>Bacteria</taxon>
        <taxon>Pseudomonadati</taxon>
        <taxon>Bacteroidota</taxon>
        <taxon>Cytophagia</taxon>
        <taxon>Cytophagales</taxon>
        <taxon>Hymenobacteraceae</taxon>
        <taxon>Hymenobacter</taxon>
    </lineage>
</organism>
<evidence type="ECO:0000313" key="1">
    <source>
        <dbReference type="EMBL" id="MBC6611644.1"/>
    </source>
</evidence>
<name>A0ABR7MKN0_9BACT</name>
<gene>
    <name evidence="1" type="ORF">H8B15_11960</name>
</gene>
<evidence type="ECO:0000313" key="2">
    <source>
        <dbReference type="Proteomes" id="UP000622017"/>
    </source>
</evidence>
<comment type="caution">
    <text evidence="1">The sequence shown here is derived from an EMBL/GenBank/DDBJ whole genome shotgun (WGS) entry which is preliminary data.</text>
</comment>
<dbReference type="Gene3D" id="3.90.550.10">
    <property type="entry name" value="Spore Coat Polysaccharide Biosynthesis Protein SpsA, Chain A"/>
    <property type="match status" value="1"/>
</dbReference>
<dbReference type="RefSeq" id="WP_187319923.1">
    <property type="nucleotide sequence ID" value="NZ_JACSCY010000008.1"/>
</dbReference>
<accession>A0ABR7MKN0</accession>
<dbReference type="InterPro" id="IPR029044">
    <property type="entry name" value="Nucleotide-diphossugar_trans"/>
</dbReference>
<keyword evidence="2" id="KW-1185">Reference proteome</keyword>
<proteinExistence type="predicted"/>
<protein>
    <submittedName>
        <fullName evidence="1">Nucleotide-diphospho-sugar transferase</fullName>
    </submittedName>
</protein>
<keyword evidence="1" id="KW-0808">Transferase</keyword>
<dbReference type="EMBL" id="JACSCY010000008">
    <property type="protein sequence ID" value="MBC6611644.1"/>
    <property type="molecule type" value="Genomic_DNA"/>
</dbReference>
<reference evidence="1 2" key="1">
    <citation type="submission" date="2020-08" db="EMBL/GenBank/DDBJ databases">
        <title>Hymenobacter sp.</title>
        <authorList>
            <person name="Kim M.K."/>
        </authorList>
    </citation>
    <scope>NUCLEOTIDE SEQUENCE [LARGE SCALE GENOMIC DNA]</scope>
    <source>
        <strain evidence="1 2">BT507</strain>
    </source>
</reference>
<dbReference type="Proteomes" id="UP000622017">
    <property type="component" value="Unassembled WGS sequence"/>
</dbReference>
<dbReference type="SUPFAM" id="SSF53448">
    <property type="entry name" value="Nucleotide-diphospho-sugar transferases"/>
    <property type="match status" value="1"/>
</dbReference>
<dbReference type="GO" id="GO:0016740">
    <property type="term" value="F:transferase activity"/>
    <property type="evidence" value="ECO:0007669"/>
    <property type="project" value="UniProtKB-KW"/>
</dbReference>